<evidence type="ECO:0000313" key="7">
    <source>
        <dbReference type="Proteomes" id="UP001149074"/>
    </source>
</evidence>
<sequence>MQERQKETLHDTRPDSCSNCKRYKKSCTFDWLSSRKAKRLQHRRRTCTTNTFPETPITGHGTSLYEGTSSSDRHHLNEIDNPLDPSTGAESCLRSSRQDELLLQTTEPSTSIEDQVGSTGEDSMSVPTQILQTPLEPTDTLDFINSPSLNDATHPLRRPEPNSISNTCLLSRHSELSKTRTYQSTYQHALLANLSDQTANEHLRSTVTQNLVRIYHDSMENALSCWLTERNCPYSQGRPDRAEWGPTWSNRICVRVCRLDNAATSIRGRSLSAAEDKAAARVLHLSIMAFASQWSQNFPKSSDIPFSSLAADERSFQERLWSDARHALETSAGVPSFRVVFANILFSLTQRPCKDDEDIGLDELLENDCAHTFLESAVRQMFSFRYKFAQTRPAARRSGAVFGNSQEASGISDTDDFSSIENRDTFDLLFWLGVMFDTQIAAMHQRPPVVSDEDSQKTIGPRPRTSALLHAGNVLDLDGFNLFAPRPRGKSQDLWGDFLLHRPSEHQKKNSPVPTWPCSHEQAAEILSDGAPVKVLLWRRVTQLQTLTYREAEPEAIEEGIHKALLVYRHWNTTYNEFILSCVSSHAKLPPRIQSWYVVLAAHWHLGAMILADVIESIDQSQFSQESQRDSRQAIDLVQTMRRDNASAVATLAQCSLREKISAKHRFHDSLSHTAFLTEPFTLLLVHSFAKSGYIMLDNLVVSSDPVYCSPARSQDYFRQGCEISIRALQCLGRKSDLASVVGRGLSRRLDMKVEPSSPEEQLLGSENFGGLSDFCWVDASGPGFDTSHFSSMNSFDEIEL</sequence>
<proteinExistence type="predicted"/>
<keyword evidence="7" id="KW-1185">Reference proteome</keyword>
<comment type="caution">
    <text evidence="6">The sequence shown here is derived from an EMBL/GenBank/DDBJ whole genome shotgun (WGS) entry which is preliminary data.</text>
</comment>
<dbReference type="AlphaFoldDB" id="A0A9W9EXQ8"/>
<dbReference type="OrthoDB" id="5958943at2759"/>
<reference evidence="6" key="2">
    <citation type="journal article" date="2023" name="IMA Fungus">
        <title>Comparative genomic study of the Penicillium genus elucidates a diverse pangenome and 15 lateral gene transfer events.</title>
        <authorList>
            <person name="Petersen C."/>
            <person name="Sorensen T."/>
            <person name="Nielsen M.R."/>
            <person name="Sondergaard T.E."/>
            <person name="Sorensen J.L."/>
            <person name="Fitzpatrick D.A."/>
            <person name="Frisvad J.C."/>
            <person name="Nielsen K.L."/>
        </authorList>
    </citation>
    <scope>NUCLEOTIDE SEQUENCE</scope>
    <source>
        <strain evidence="6">IBT 30761</strain>
    </source>
</reference>
<keyword evidence="3" id="KW-0804">Transcription</keyword>
<gene>
    <name evidence="6" type="ORF">N7532_008606</name>
</gene>
<feature type="region of interest" description="Disordered" evidence="5">
    <location>
        <begin position="42"/>
        <end position="61"/>
    </location>
</feature>
<keyword evidence="1" id="KW-0805">Transcription regulation</keyword>
<evidence type="ECO:0000256" key="5">
    <source>
        <dbReference type="SAM" id="MobiDB-lite"/>
    </source>
</evidence>
<dbReference type="Proteomes" id="UP001149074">
    <property type="component" value="Unassembled WGS sequence"/>
</dbReference>
<feature type="compositionally biased region" description="Polar residues" evidence="5">
    <location>
        <begin position="103"/>
        <end position="124"/>
    </location>
</feature>
<dbReference type="GO" id="GO:0000981">
    <property type="term" value="F:DNA-binding transcription factor activity, RNA polymerase II-specific"/>
    <property type="evidence" value="ECO:0007669"/>
    <property type="project" value="InterPro"/>
</dbReference>
<accession>A0A9W9EXQ8</accession>
<reference evidence="6" key="1">
    <citation type="submission" date="2022-11" db="EMBL/GenBank/DDBJ databases">
        <authorList>
            <person name="Petersen C."/>
        </authorList>
    </citation>
    <scope>NUCLEOTIDE SEQUENCE</scope>
    <source>
        <strain evidence="6">IBT 30761</strain>
    </source>
</reference>
<evidence type="ECO:0000256" key="2">
    <source>
        <dbReference type="ARBA" id="ARBA00023125"/>
    </source>
</evidence>
<evidence type="ECO:0000256" key="4">
    <source>
        <dbReference type="ARBA" id="ARBA00023242"/>
    </source>
</evidence>
<evidence type="ECO:0000313" key="6">
    <source>
        <dbReference type="EMBL" id="KAJ5089922.1"/>
    </source>
</evidence>
<name>A0A9W9EXQ8_9EURO</name>
<dbReference type="RefSeq" id="XP_056471904.1">
    <property type="nucleotide sequence ID" value="XM_056621098.1"/>
</dbReference>
<evidence type="ECO:0000256" key="1">
    <source>
        <dbReference type="ARBA" id="ARBA00023015"/>
    </source>
</evidence>
<dbReference type="Gene3D" id="4.10.240.10">
    <property type="entry name" value="Zn(2)-C6 fungal-type DNA-binding domain"/>
    <property type="match status" value="1"/>
</dbReference>
<dbReference type="GO" id="GO:0003677">
    <property type="term" value="F:DNA binding"/>
    <property type="evidence" value="ECO:0007669"/>
    <property type="project" value="UniProtKB-KW"/>
</dbReference>
<dbReference type="EMBL" id="JAPQKI010000009">
    <property type="protein sequence ID" value="KAJ5089922.1"/>
    <property type="molecule type" value="Genomic_DNA"/>
</dbReference>
<dbReference type="InterPro" id="IPR036864">
    <property type="entry name" value="Zn2-C6_fun-type_DNA-bd_sf"/>
</dbReference>
<evidence type="ECO:0000256" key="3">
    <source>
        <dbReference type="ARBA" id="ARBA00023163"/>
    </source>
</evidence>
<organism evidence="6 7">
    <name type="scientific">Penicillium argentinense</name>
    <dbReference type="NCBI Taxonomy" id="1131581"/>
    <lineage>
        <taxon>Eukaryota</taxon>
        <taxon>Fungi</taxon>
        <taxon>Dikarya</taxon>
        <taxon>Ascomycota</taxon>
        <taxon>Pezizomycotina</taxon>
        <taxon>Eurotiomycetes</taxon>
        <taxon>Eurotiomycetidae</taxon>
        <taxon>Eurotiales</taxon>
        <taxon>Aspergillaceae</taxon>
        <taxon>Penicillium</taxon>
    </lineage>
</organism>
<protein>
    <submittedName>
        <fullName evidence="6">Uncharacterized protein</fullName>
    </submittedName>
</protein>
<keyword evidence="4" id="KW-0539">Nucleus</keyword>
<dbReference type="GeneID" id="81360077"/>
<feature type="region of interest" description="Disordered" evidence="5">
    <location>
        <begin position="66"/>
        <end position="124"/>
    </location>
</feature>
<dbReference type="GO" id="GO:0008270">
    <property type="term" value="F:zinc ion binding"/>
    <property type="evidence" value="ECO:0007669"/>
    <property type="project" value="InterPro"/>
</dbReference>
<keyword evidence="2" id="KW-0238">DNA-binding</keyword>